<dbReference type="HOGENOM" id="CLU_1853091_0_0_10"/>
<dbReference type="EMBL" id="CP003178">
    <property type="protein sequence ID" value="AEW01727.1"/>
    <property type="molecule type" value="Genomic_DNA"/>
</dbReference>
<evidence type="ECO:0000313" key="1">
    <source>
        <dbReference type="EMBL" id="AEW01727.1"/>
    </source>
</evidence>
<reference evidence="1 2" key="1">
    <citation type="submission" date="2011-12" db="EMBL/GenBank/DDBJ databases">
        <title>The complete genome of Niastella koreensis GR20-10.</title>
        <authorList>
            <consortium name="US DOE Joint Genome Institute (JGI-PGF)"/>
            <person name="Lucas S."/>
            <person name="Han J."/>
            <person name="Lapidus A."/>
            <person name="Bruce D."/>
            <person name="Goodwin L."/>
            <person name="Pitluck S."/>
            <person name="Peters L."/>
            <person name="Kyrpides N."/>
            <person name="Mavromatis K."/>
            <person name="Ivanova N."/>
            <person name="Mikhailova N."/>
            <person name="Davenport K."/>
            <person name="Saunders E."/>
            <person name="Detter J.C."/>
            <person name="Tapia R."/>
            <person name="Han C."/>
            <person name="Land M."/>
            <person name="Hauser L."/>
            <person name="Markowitz V."/>
            <person name="Cheng J.-F."/>
            <person name="Hugenholtz P."/>
            <person name="Woyke T."/>
            <person name="Wu D."/>
            <person name="Tindall B."/>
            <person name="Pomrenke H."/>
            <person name="Brambilla E."/>
            <person name="Klenk H.-P."/>
            <person name="Eisen J.A."/>
        </authorList>
    </citation>
    <scope>NUCLEOTIDE SEQUENCE [LARGE SCALE GENOMIC DNA]</scope>
    <source>
        <strain evidence="2">DSM 17620 / KACC 11465 / NBRC 106392 / GR20-10</strain>
    </source>
</reference>
<organism evidence="1 2">
    <name type="scientific">Niastella koreensis (strain DSM 17620 / KACC 11465 / NBRC 106392 / GR20-10)</name>
    <dbReference type="NCBI Taxonomy" id="700598"/>
    <lineage>
        <taxon>Bacteria</taxon>
        <taxon>Pseudomonadati</taxon>
        <taxon>Bacteroidota</taxon>
        <taxon>Chitinophagia</taxon>
        <taxon>Chitinophagales</taxon>
        <taxon>Chitinophagaceae</taxon>
        <taxon>Niastella</taxon>
    </lineage>
</organism>
<evidence type="ECO:0008006" key="3">
    <source>
        <dbReference type="Google" id="ProtNLM"/>
    </source>
</evidence>
<dbReference type="PROSITE" id="PS51257">
    <property type="entry name" value="PROKAR_LIPOPROTEIN"/>
    <property type="match status" value="1"/>
</dbReference>
<gene>
    <name evidence="1" type="ordered locus">Niako_5492</name>
</gene>
<protein>
    <recommendedName>
        <fullName evidence="3">Lipocalin-like domain-containing protein</fullName>
    </recommendedName>
</protein>
<dbReference type="KEGG" id="nko:Niako_5492"/>
<evidence type="ECO:0000313" key="2">
    <source>
        <dbReference type="Proteomes" id="UP000005438"/>
    </source>
</evidence>
<dbReference type="AlphaFoldDB" id="G8THB7"/>
<dbReference type="Proteomes" id="UP000005438">
    <property type="component" value="Chromosome"/>
</dbReference>
<name>G8THB7_NIAKG</name>
<sequence length="138" mass="15361">MRILKPLILVGCLTLISMSCKKAIEKKAEDMVMDAITHGEWIVEQYFEGSNNLSSLFSAYSFKFNSDGTLIGTANSVSTNGTWAPNVSDYTIDSEFPTAVDPLTRLIGVWKIKDSDWDYVKAEMVTANGTKLLILRKK</sequence>
<accession>G8THB7</accession>
<proteinExistence type="predicted"/>